<dbReference type="AlphaFoldDB" id="A0A6U0GFT2"/>
<dbReference type="InterPro" id="IPR020592">
    <property type="entry name" value="Ribosomal_bS16_CS"/>
</dbReference>
<dbReference type="OrthoDB" id="407221at2759"/>
<dbReference type="GO" id="GO:0005739">
    <property type="term" value="C:mitochondrion"/>
    <property type="evidence" value="ECO:0007669"/>
    <property type="project" value="GOC"/>
</dbReference>
<dbReference type="EMBL" id="BNJQ01000026">
    <property type="protein sequence ID" value="GHP09811.1"/>
    <property type="molecule type" value="Genomic_DNA"/>
</dbReference>
<evidence type="ECO:0000256" key="3">
    <source>
        <dbReference type="ARBA" id="ARBA00023274"/>
    </source>
</evidence>
<comment type="similarity">
    <text evidence="1">Belongs to the bacterial ribosomal protein bS16 family.</text>
</comment>
<keyword evidence="7" id="KW-1185">Reference proteome</keyword>
<dbReference type="EMBL" id="HBGR01004456">
    <property type="protein sequence ID" value="CAD9374130.1"/>
    <property type="molecule type" value="Transcribed_RNA"/>
</dbReference>
<dbReference type="PANTHER" id="PTHR12919">
    <property type="entry name" value="30S RIBOSOMAL PROTEIN S16"/>
    <property type="match status" value="1"/>
</dbReference>
<dbReference type="PANTHER" id="PTHR12919:SF20">
    <property type="entry name" value="SMALL RIBOSOMAL SUBUNIT PROTEIN BS16M"/>
    <property type="match status" value="1"/>
</dbReference>
<dbReference type="SUPFAM" id="SSF54565">
    <property type="entry name" value="Ribosomal protein S16"/>
    <property type="match status" value="1"/>
</dbReference>
<dbReference type="NCBIfam" id="TIGR00002">
    <property type="entry name" value="S16"/>
    <property type="match status" value="1"/>
</dbReference>
<dbReference type="InterPro" id="IPR000307">
    <property type="entry name" value="Ribosomal_bS16"/>
</dbReference>
<evidence type="ECO:0000313" key="6">
    <source>
        <dbReference type="EMBL" id="GHP09811.1"/>
    </source>
</evidence>
<dbReference type="Proteomes" id="UP000660262">
    <property type="component" value="Unassembled WGS sequence"/>
</dbReference>
<keyword evidence="2" id="KW-0689">Ribosomal protein</keyword>
<reference evidence="6" key="1">
    <citation type="submission" date="2020-10" db="EMBL/GenBank/DDBJ databases">
        <title>Unveiling of a novel bifunctional photoreceptor, Dualchrome1, isolated from a cosmopolitan green alga.</title>
        <authorList>
            <person name="Suzuki S."/>
            <person name="Kawachi M."/>
        </authorList>
    </citation>
    <scope>NUCLEOTIDE SEQUENCE</scope>
    <source>
        <strain evidence="6">NIES 2893</strain>
    </source>
</reference>
<dbReference type="InterPro" id="IPR023803">
    <property type="entry name" value="Ribosomal_bS16_dom_sf"/>
</dbReference>
<evidence type="ECO:0000313" key="5">
    <source>
        <dbReference type="EMBL" id="CAD9374130.1"/>
    </source>
</evidence>
<sequence>MGGNSHFGARLLRIRLARFGRRNLPFYRIYVANSESPRDGKHLEIVGTFDPIPQIDNNKHLTLNIERIKYWLSVGAQPSDRVAYLLGRAGVLPMPPQRPSFKMPKNPEKKYTKYAKAQRQYERMQAQGFAASGLPETEE</sequence>
<dbReference type="GO" id="GO:0015935">
    <property type="term" value="C:small ribosomal subunit"/>
    <property type="evidence" value="ECO:0007669"/>
    <property type="project" value="TreeGrafter"/>
</dbReference>
<dbReference type="PROSITE" id="PS00732">
    <property type="entry name" value="RIBOSOMAL_S16"/>
    <property type="match status" value="1"/>
</dbReference>
<gene>
    <name evidence="5" type="ORF">PPRO1471_LOCUS2970</name>
    <name evidence="6" type="ORF">PPROV_000854600</name>
</gene>
<protein>
    <recommendedName>
        <fullName evidence="4">30S ribosomal protein S16, chloroplastic</fullName>
    </recommendedName>
</protein>
<evidence type="ECO:0000256" key="1">
    <source>
        <dbReference type="ARBA" id="ARBA00006668"/>
    </source>
</evidence>
<evidence type="ECO:0000256" key="2">
    <source>
        <dbReference type="ARBA" id="ARBA00022980"/>
    </source>
</evidence>
<evidence type="ECO:0000313" key="7">
    <source>
        <dbReference type="Proteomes" id="UP000660262"/>
    </source>
</evidence>
<name>A0A6U0GFT2_9CHLO</name>
<accession>A0A6U0GFT2</accession>
<dbReference type="GO" id="GO:0003735">
    <property type="term" value="F:structural constituent of ribosome"/>
    <property type="evidence" value="ECO:0007669"/>
    <property type="project" value="InterPro"/>
</dbReference>
<dbReference type="Pfam" id="PF00886">
    <property type="entry name" value="Ribosomal_S16"/>
    <property type="match status" value="1"/>
</dbReference>
<evidence type="ECO:0000256" key="4">
    <source>
        <dbReference type="ARBA" id="ARBA00035371"/>
    </source>
</evidence>
<dbReference type="HAMAP" id="MF_00385">
    <property type="entry name" value="Ribosomal_bS16"/>
    <property type="match status" value="1"/>
</dbReference>
<organism evidence="5">
    <name type="scientific">Pycnococcus provasolii</name>
    <dbReference type="NCBI Taxonomy" id="41880"/>
    <lineage>
        <taxon>Eukaryota</taxon>
        <taxon>Viridiplantae</taxon>
        <taxon>Chlorophyta</taxon>
        <taxon>Pseudoscourfieldiophyceae</taxon>
        <taxon>Pseudoscourfieldiales</taxon>
        <taxon>Pycnococcaceae</taxon>
        <taxon>Pycnococcus</taxon>
    </lineage>
</organism>
<proteinExistence type="inferred from homology"/>
<reference evidence="5" key="2">
    <citation type="submission" date="2021-01" db="EMBL/GenBank/DDBJ databases">
        <authorList>
            <person name="Corre E."/>
            <person name="Pelletier E."/>
            <person name="Niang G."/>
            <person name="Scheremetjew M."/>
            <person name="Finn R."/>
            <person name="Kale V."/>
            <person name="Holt S."/>
            <person name="Cochrane G."/>
            <person name="Meng A."/>
            <person name="Brown T."/>
            <person name="Cohen L."/>
        </authorList>
    </citation>
    <scope>NUCLEOTIDE SEQUENCE</scope>
    <source>
        <strain evidence="5">RCC733</strain>
    </source>
</reference>
<keyword evidence="3" id="KW-0687">Ribonucleoprotein</keyword>
<dbReference type="GO" id="GO:0032543">
    <property type="term" value="P:mitochondrial translation"/>
    <property type="evidence" value="ECO:0007669"/>
    <property type="project" value="TreeGrafter"/>
</dbReference>
<dbReference type="Gene3D" id="3.30.1320.10">
    <property type="match status" value="1"/>
</dbReference>